<accession>A0A849C984</accession>
<evidence type="ECO:0000259" key="6">
    <source>
        <dbReference type="PROSITE" id="PS50977"/>
    </source>
</evidence>
<feature type="domain" description="HTH tetR-type" evidence="6">
    <location>
        <begin position="14"/>
        <end position="74"/>
    </location>
</feature>
<feature type="region of interest" description="Disordered" evidence="5">
    <location>
        <begin position="185"/>
        <end position="212"/>
    </location>
</feature>
<evidence type="ECO:0000256" key="1">
    <source>
        <dbReference type="ARBA" id="ARBA00023015"/>
    </source>
</evidence>
<dbReference type="GO" id="GO:0003700">
    <property type="term" value="F:DNA-binding transcription factor activity"/>
    <property type="evidence" value="ECO:0007669"/>
    <property type="project" value="TreeGrafter"/>
</dbReference>
<dbReference type="InterPro" id="IPR009057">
    <property type="entry name" value="Homeodomain-like_sf"/>
</dbReference>
<gene>
    <name evidence="7" type="ORF">HLB23_24235</name>
</gene>
<dbReference type="InterPro" id="IPR036271">
    <property type="entry name" value="Tet_transcr_reg_TetR-rel_C_sf"/>
</dbReference>
<dbReference type="InterPro" id="IPR050109">
    <property type="entry name" value="HTH-type_TetR-like_transc_reg"/>
</dbReference>
<keyword evidence="1" id="KW-0805">Transcription regulation</keyword>
<dbReference type="GO" id="GO:0000976">
    <property type="term" value="F:transcription cis-regulatory region binding"/>
    <property type="evidence" value="ECO:0007669"/>
    <property type="project" value="TreeGrafter"/>
</dbReference>
<dbReference type="SUPFAM" id="SSF48498">
    <property type="entry name" value="Tetracyclin repressor-like, C-terminal domain"/>
    <property type="match status" value="1"/>
</dbReference>
<evidence type="ECO:0000256" key="2">
    <source>
        <dbReference type="ARBA" id="ARBA00023125"/>
    </source>
</evidence>
<dbReference type="PRINTS" id="PR00455">
    <property type="entry name" value="HTHTETR"/>
</dbReference>
<evidence type="ECO:0000256" key="3">
    <source>
        <dbReference type="ARBA" id="ARBA00023163"/>
    </source>
</evidence>
<proteinExistence type="predicted"/>
<evidence type="ECO:0000256" key="5">
    <source>
        <dbReference type="SAM" id="MobiDB-lite"/>
    </source>
</evidence>
<dbReference type="Pfam" id="PF00440">
    <property type="entry name" value="TetR_N"/>
    <property type="match status" value="1"/>
</dbReference>
<evidence type="ECO:0000313" key="7">
    <source>
        <dbReference type="EMBL" id="NNH72930.1"/>
    </source>
</evidence>
<dbReference type="PANTHER" id="PTHR30055">
    <property type="entry name" value="HTH-TYPE TRANSCRIPTIONAL REGULATOR RUTR"/>
    <property type="match status" value="1"/>
</dbReference>
<dbReference type="PROSITE" id="PS50977">
    <property type="entry name" value="HTH_TETR_2"/>
    <property type="match status" value="1"/>
</dbReference>
<evidence type="ECO:0000256" key="4">
    <source>
        <dbReference type="PROSITE-ProRule" id="PRU00335"/>
    </source>
</evidence>
<reference evidence="7 8" key="1">
    <citation type="submission" date="2020-05" db="EMBL/GenBank/DDBJ databases">
        <title>MicrobeNet Type strains.</title>
        <authorList>
            <person name="Nicholson A.C."/>
        </authorList>
    </citation>
    <scope>NUCLEOTIDE SEQUENCE [LARGE SCALE GENOMIC DNA]</scope>
    <source>
        <strain evidence="7 8">JCM 3224</strain>
    </source>
</reference>
<dbReference type="Gene3D" id="1.10.357.10">
    <property type="entry name" value="Tetracycline Repressor, domain 2"/>
    <property type="match status" value="1"/>
</dbReference>
<dbReference type="Proteomes" id="UP000586827">
    <property type="component" value="Unassembled WGS sequence"/>
</dbReference>
<keyword evidence="2 4" id="KW-0238">DNA-binding</keyword>
<evidence type="ECO:0000313" key="8">
    <source>
        <dbReference type="Proteomes" id="UP000586827"/>
    </source>
</evidence>
<keyword evidence="8" id="KW-1185">Reference proteome</keyword>
<dbReference type="AlphaFoldDB" id="A0A849C984"/>
<organism evidence="7 8">
    <name type="scientific">Nocardia uniformis</name>
    <dbReference type="NCBI Taxonomy" id="53432"/>
    <lineage>
        <taxon>Bacteria</taxon>
        <taxon>Bacillati</taxon>
        <taxon>Actinomycetota</taxon>
        <taxon>Actinomycetes</taxon>
        <taxon>Mycobacteriales</taxon>
        <taxon>Nocardiaceae</taxon>
        <taxon>Nocardia</taxon>
    </lineage>
</organism>
<dbReference type="InterPro" id="IPR001647">
    <property type="entry name" value="HTH_TetR"/>
</dbReference>
<comment type="caution">
    <text evidence="7">The sequence shown here is derived from an EMBL/GenBank/DDBJ whole genome shotgun (WGS) entry which is preliminary data.</text>
</comment>
<protein>
    <submittedName>
        <fullName evidence="7">TetR/AcrR family transcriptional regulator</fullName>
    </submittedName>
</protein>
<dbReference type="Pfam" id="PF21597">
    <property type="entry name" value="TetR_C_43"/>
    <property type="match status" value="1"/>
</dbReference>
<dbReference type="PANTHER" id="PTHR30055:SF234">
    <property type="entry name" value="HTH-TYPE TRANSCRIPTIONAL REGULATOR BETI"/>
    <property type="match status" value="1"/>
</dbReference>
<dbReference type="InterPro" id="IPR049445">
    <property type="entry name" value="TetR_SbtR-like_C"/>
</dbReference>
<keyword evidence="3" id="KW-0804">Transcription</keyword>
<sequence>MPKLWSETIEAHRRDVRVAILDTAAALVFEHGLRAVTMSQIAEQAGIGRATLYKYFPDVDAILHAWHARQIEAHLQQLTQMREGAGDPRQRLVAVLTGYAHIARHTRGHDAELGRFLHPHAQVSDAQHQLHEMVRALIADAADCGVVREDIAPEELASYCLHALTAAADSPSPTGLERLVGLTLSAMTSPPPSAPAKSHKLGTNTHGHHPHG</sequence>
<feature type="DNA-binding region" description="H-T-H motif" evidence="4">
    <location>
        <begin position="37"/>
        <end position="56"/>
    </location>
</feature>
<name>A0A849C984_9NOCA</name>
<dbReference type="RefSeq" id="WP_067529649.1">
    <property type="nucleotide sequence ID" value="NZ_JABELX010000008.1"/>
</dbReference>
<dbReference type="SUPFAM" id="SSF46689">
    <property type="entry name" value="Homeodomain-like"/>
    <property type="match status" value="1"/>
</dbReference>
<dbReference type="EMBL" id="JABELX010000008">
    <property type="protein sequence ID" value="NNH72930.1"/>
    <property type="molecule type" value="Genomic_DNA"/>
</dbReference>